<keyword evidence="7 8" id="KW-0472">Membrane</keyword>
<evidence type="ECO:0000256" key="1">
    <source>
        <dbReference type="ARBA" id="ARBA00004236"/>
    </source>
</evidence>
<keyword evidence="5 8" id="KW-1133">Transmembrane helix</keyword>
<dbReference type="RefSeq" id="WP_377698208.1">
    <property type="nucleotide sequence ID" value="NZ_JBHLWE010000019.1"/>
</dbReference>
<dbReference type="InterPro" id="IPR043760">
    <property type="entry name" value="PycTM_dom"/>
</dbReference>
<reference evidence="10 11" key="1">
    <citation type="submission" date="2024-09" db="EMBL/GenBank/DDBJ databases">
        <authorList>
            <person name="Sun Q."/>
            <person name="Mori K."/>
        </authorList>
    </citation>
    <scope>NUCLEOTIDE SEQUENCE [LARGE SCALE GENOMIC DNA]</scope>
    <source>
        <strain evidence="10 11">KCTC 22789</strain>
    </source>
</reference>
<feature type="transmembrane region" description="Helical" evidence="8">
    <location>
        <begin position="33"/>
        <end position="50"/>
    </location>
</feature>
<protein>
    <submittedName>
        <fullName evidence="10">Pycsar system effector family protein</fullName>
    </submittedName>
</protein>
<keyword evidence="3 8" id="KW-0812">Transmembrane</keyword>
<evidence type="ECO:0000256" key="5">
    <source>
        <dbReference type="ARBA" id="ARBA00022989"/>
    </source>
</evidence>
<evidence type="ECO:0000256" key="6">
    <source>
        <dbReference type="ARBA" id="ARBA00023118"/>
    </source>
</evidence>
<evidence type="ECO:0000256" key="2">
    <source>
        <dbReference type="ARBA" id="ARBA00022475"/>
    </source>
</evidence>
<keyword evidence="4" id="KW-0547">Nucleotide-binding</keyword>
<feature type="transmembrane region" description="Helical" evidence="8">
    <location>
        <begin position="62"/>
        <end position="80"/>
    </location>
</feature>
<sequence>MAKDDQQEAYERLLTLCLARAIDFTKFAEAKNAALLTFASAWVIASVTLLNGSNPLAREWRVAFMAALPFFASAALCSFLPKTNILGFHKNPDRERVMLFFGDAAAFSLESFRDRIRDRYYPPEGETTTRNYLDDLSTQTNINSQIALRKFKLFNAGARLIFVAFAILSAPAVYLISTSVGLPVLAYLSNLSSGPTGSGGV</sequence>
<evidence type="ECO:0000256" key="8">
    <source>
        <dbReference type="SAM" id="Phobius"/>
    </source>
</evidence>
<dbReference type="EMBL" id="JBHLWE010000019">
    <property type="protein sequence ID" value="MFC0340546.1"/>
    <property type="molecule type" value="Genomic_DNA"/>
</dbReference>
<dbReference type="Proteomes" id="UP001589799">
    <property type="component" value="Unassembled WGS sequence"/>
</dbReference>
<evidence type="ECO:0000259" key="9">
    <source>
        <dbReference type="Pfam" id="PF18967"/>
    </source>
</evidence>
<proteinExistence type="predicted"/>
<dbReference type="Pfam" id="PF18967">
    <property type="entry name" value="PycTM"/>
    <property type="match status" value="1"/>
</dbReference>
<accession>A0ABV6I2V7</accession>
<feature type="transmembrane region" description="Helical" evidence="8">
    <location>
        <begin position="160"/>
        <end position="188"/>
    </location>
</feature>
<feature type="domain" description="Pycsar effector protein" evidence="9">
    <location>
        <begin position="18"/>
        <end position="173"/>
    </location>
</feature>
<gene>
    <name evidence="10" type="ORF">ACFFII_07180</name>
</gene>
<keyword evidence="6" id="KW-0051">Antiviral defense</keyword>
<evidence type="ECO:0000256" key="3">
    <source>
        <dbReference type="ARBA" id="ARBA00022692"/>
    </source>
</evidence>
<evidence type="ECO:0000313" key="10">
    <source>
        <dbReference type="EMBL" id="MFC0340546.1"/>
    </source>
</evidence>
<evidence type="ECO:0000256" key="7">
    <source>
        <dbReference type="ARBA" id="ARBA00023136"/>
    </source>
</evidence>
<comment type="subcellular location">
    <subcellularLocation>
        <location evidence="1">Cell membrane</location>
    </subcellularLocation>
</comment>
<keyword evidence="2" id="KW-1003">Cell membrane</keyword>
<evidence type="ECO:0000256" key="4">
    <source>
        <dbReference type="ARBA" id="ARBA00022741"/>
    </source>
</evidence>
<evidence type="ECO:0000313" key="11">
    <source>
        <dbReference type="Proteomes" id="UP001589799"/>
    </source>
</evidence>
<keyword evidence="11" id="KW-1185">Reference proteome</keyword>
<name>A0ABV6I2V7_9RHOB</name>
<organism evidence="10 11">
    <name type="scientific">Paracoccus niistensis</name>
    <dbReference type="NCBI Taxonomy" id="632935"/>
    <lineage>
        <taxon>Bacteria</taxon>
        <taxon>Pseudomonadati</taxon>
        <taxon>Pseudomonadota</taxon>
        <taxon>Alphaproteobacteria</taxon>
        <taxon>Rhodobacterales</taxon>
        <taxon>Paracoccaceae</taxon>
        <taxon>Paracoccus</taxon>
    </lineage>
</organism>
<comment type="caution">
    <text evidence="10">The sequence shown here is derived from an EMBL/GenBank/DDBJ whole genome shotgun (WGS) entry which is preliminary data.</text>
</comment>